<keyword evidence="3 9" id="KW-0812">Transmembrane</keyword>
<evidence type="ECO:0000256" key="8">
    <source>
        <dbReference type="PROSITE-ProRule" id="PRU00284"/>
    </source>
</evidence>
<proteinExistence type="inferred from homology"/>
<dbReference type="InterPro" id="IPR004010">
    <property type="entry name" value="Double_Cache_2"/>
</dbReference>
<dbReference type="SMART" id="SM00304">
    <property type="entry name" value="HAMP"/>
    <property type="match status" value="2"/>
</dbReference>
<keyword evidence="4 9" id="KW-1133">Transmembrane helix</keyword>
<dbReference type="SMART" id="SM00283">
    <property type="entry name" value="MA"/>
    <property type="match status" value="1"/>
</dbReference>
<dbReference type="PROSITE" id="PS50885">
    <property type="entry name" value="HAMP"/>
    <property type="match status" value="1"/>
</dbReference>
<evidence type="ECO:0000256" key="2">
    <source>
        <dbReference type="ARBA" id="ARBA00022475"/>
    </source>
</evidence>
<keyword evidence="13" id="KW-1185">Reference proteome</keyword>
<dbReference type="CDD" id="cd06225">
    <property type="entry name" value="HAMP"/>
    <property type="match status" value="1"/>
</dbReference>
<dbReference type="Gene3D" id="3.30.450.20">
    <property type="entry name" value="PAS domain"/>
    <property type="match status" value="1"/>
</dbReference>
<dbReference type="EMBL" id="CP003344">
    <property type="protein sequence ID" value="AGA67617.1"/>
    <property type="molecule type" value="Genomic_DNA"/>
</dbReference>
<dbReference type="SMART" id="SM01049">
    <property type="entry name" value="Cache_2"/>
    <property type="match status" value="1"/>
</dbReference>
<dbReference type="SUPFAM" id="SSF58104">
    <property type="entry name" value="Methyl-accepting chemotaxis protein (MCP) signaling domain"/>
    <property type="match status" value="1"/>
</dbReference>
<feature type="domain" description="HAMP" evidence="11">
    <location>
        <begin position="250"/>
        <end position="303"/>
    </location>
</feature>
<dbReference type="InterPro" id="IPR004089">
    <property type="entry name" value="MCPsignal_dom"/>
</dbReference>
<organism evidence="12 13">
    <name type="scientific">Desulfitobacterium dichloroeliminans (strain LMG P-21439 / DCA1)</name>
    <dbReference type="NCBI Taxonomy" id="871963"/>
    <lineage>
        <taxon>Bacteria</taxon>
        <taxon>Bacillati</taxon>
        <taxon>Bacillota</taxon>
        <taxon>Clostridia</taxon>
        <taxon>Eubacteriales</taxon>
        <taxon>Desulfitobacteriaceae</taxon>
        <taxon>Desulfitobacterium</taxon>
    </lineage>
</organism>
<dbReference type="InterPro" id="IPR033480">
    <property type="entry name" value="sCache_2"/>
</dbReference>
<evidence type="ECO:0000256" key="5">
    <source>
        <dbReference type="ARBA" id="ARBA00023136"/>
    </source>
</evidence>
<dbReference type="Pfam" id="PF00015">
    <property type="entry name" value="MCPsignal"/>
    <property type="match status" value="1"/>
</dbReference>
<evidence type="ECO:0000256" key="7">
    <source>
        <dbReference type="ARBA" id="ARBA00029447"/>
    </source>
</evidence>
<evidence type="ECO:0000256" key="6">
    <source>
        <dbReference type="ARBA" id="ARBA00023224"/>
    </source>
</evidence>
<dbReference type="InterPro" id="IPR003660">
    <property type="entry name" value="HAMP_dom"/>
</dbReference>
<comment type="similarity">
    <text evidence="7">Belongs to the methyl-accepting chemotaxis (MCP) protein family.</text>
</comment>
<dbReference type="STRING" id="871963.Desdi_0044"/>
<evidence type="ECO:0000256" key="4">
    <source>
        <dbReference type="ARBA" id="ARBA00022989"/>
    </source>
</evidence>
<evidence type="ECO:0000256" key="9">
    <source>
        <dbReference type="SAM" id="Phobius"/>
    </source>
</evidence>
<accession>L0F370</accession>
<evidence type="ECO:0000259" key="10">
    <source>
        <dbReference type="PROSITE" id="PS50111"/>
    </source>
</evidence>
<evidence type="ECO:0000256" key="1">
    <source>
        <dbReference type="ARBA" id="ARBA00004651"/>
    </source>
</evidence>
<dbReference type="PANTHER" id="PTHR32089">
    <property type="entry name" value="METHYL-ACCEPTING CHEMOTAXIS PROTEIN MCPB"/>
    <property type="match status" value="1"/>
</dbReference>
<dbReference type="Gene3D" id="1.10.287.950">
    <property type="entry name" value="Methyl-accepting chemotaxis protein"/>
    <property type="match status" value="1"/>
</dbReference>
<dbReference type="PANTHER" id="PTHR32089:SF112">
    <property type="entry name" value="LYSOZYME-LIKE PROTEIN-RELATED"/>
    <property type="match status" value="1"/>
</dbReference>
<dbReference type="AlphaFoldDB" id="L0F370"/>
<dbReference type="Pfam" id="PF08269">
    <property type="entry name" value="dCache_2"/>
    <property type="match status" value="1"/>
</dbReference>
<reference evidence="13" key="1">
    <citation type="submission" date="2012-02" db="EMBL/GenBank/DDBJ databases">
        <title>Complete sequence of Desulfitobacterium dichloroeliminans LMG P-21439.</title>
        <authorList>
            <person name="Lucas S."/>
            <person name="Han J."/>
            <person name="Lapidus A."/>
            <person name="Cheng J.-F."/>
            <person name="Goodwin L."/>
            <person name="Pitluck S."/>
            <person name="Peters L."/>
            <person name="Ovchinnikova G."/>
            <person name="Teshima H."/>
            <person name="Detter J.C."/>
            <person name="Han C."/>
            <person name="Tapia R."/>
            <person name="Land M."/>
            <person name="Hauser L."/>
            <person name="Kyrpides N."/>
            <person name="Ivanova N."/>
            <person name="Pagani I."/>
            <person name="Kruse T."/>
            <person name="de Vos W.M."/>
            <person name="Boon N."/>
            <person name="Smidt H."/>
            <person name="Woyke T."/>
        </authorList>
    </citation>
    <scope>NUCLEOTIDE SEQUENCE [LARGE SCALE GENOMIC DNA]</scope>
    <source>
        <strain evidence="13">LMG P-21439 / DCA1</strain>
    </source>
</reference>
<keyword evidence="2" id="KW-1003">Cell membrane</keyword>
<name>L0F370_DESDL</name>
<comment type="subcellular location">
    <subcellularLocation>
        <location evidence="1">Cell membrane</location>
        <topology evidence="1">Multi-pass membrane protein</topology>
    </subcellularLocation>
</comment>
<dbReference type="Proteomes" id="UP000010797">
    <property type="component" value="Chromosome"/>
</dbReference>
<evidence type="ECO:0000256" key="3">
    <source>
        <dbReference type="ARBA" id="ARBA00022692"/>
    </source>
</evidence>
<dbReference type="Pfam" id="PF00672">
    <property type="entry name" value="HAMP"/>
    <property type="match status" value="1"/>
</dbReference>
<keyword evidence="6 8" id="KW-0807">Transducer</keyword>
<dbReference type="HOGENOM" id="CLU_000445_107_19_9"/>
<dbReference type="PROSITE" id="PS50111">
    <property type="entry name" value="CHEMOTAXIS_TRANSDUC_2"/>
    <property type="match status" value="1"/>
</dbReference>
<evidence type="ECO:0000313" key="13">
    <source>
        <dbReference type="Proteomes" id="UP000010797"/>
    </source>
</evidence>
<sequence>MPRGVDTILRDETKKEVRRVKSIRTRLIIAFLMATVLMAVVIGGYNIYSQMTNSEKNLQAYRDTLFAEYDRGIKTDVEIAISLIDKVYKEQQAFLLTEEEAKAKAADLVRELRFEGENYFWIDTTEGVNVVLLGRDTEGKSRIEAKDPNGFAYVKDGFIKNGILEGGGYSDYEFAKPNETEPTPKRGYTLVFKPYGWVVGTGNWVDDINIKVTERELVYQEQLTKDITKTGVVMIIGLLIVVVFAFWMSQKIAKQIQRVALGAKEIAQGNLKIDKIAVGSQDELGQLAQDFNSMTENLTDLVKQISQAAEHVASSSQQLSAGAEQSAQASNEVAAAITEVAQGTENQMNAVNQVAAVVEEMAAGMDQVLTNTEYVVRSAEGTAQAAKKGQESIHTTIDQMDHIQKAVNNSASLVEQLGVRSQEIGQIVETIAAIADQTNLLSLNAAIEAARAGEQGRGFSVVAEEVRKLAEQSQTAAKQIADLIGGIQSDTDKAVEAMKYGTQEVETGAKVVTQAGSAFEEIAQLIQEVTEKVRGMSQEIAHISQGSEQIVSSVREVDQISKSIAEQTQNVSASTEEQSASVEEIASSSQVLARMSEEMEQALRKFKL</sequence>
<feature type="transmembrane region" description="Helical" evidence="9">
    <location>
        <begin position="230"/>
        <end position="248"/>
    </location>
</feature>
<dbReference type="KEGG" id="ddl:Desdi_0044"/>
<evidence type="ECO:0000259" key="11">
    <source>
        <dbReference type="PROSITE" id="PS50885"/>
    </source>
</evidence>
<dbReference type="eggNOG" id="COG0840">
    <property type="taxonomic scope" value="Bacteria"/>
</dbReference>
<keyword evidence="5 9" id="KW-0472">Membrane</keyword>
<dbReference type="GO" id="GO:0005886">
    <property type="term" value="C:plasma membrane"/>
    <property type="evidence" value="ECO:0007669"/>
    <property type="project" value="UniProtKB-SubCell"/>
</dbReference>
<gene>
    <name evidence="12" type="ordered locus">Desdi_0044</name>
</gene>
<feature type="transmembrane region" description="Helical" evidence="9">
    <location>
        <begin position="27"/>
        <end position="48"/>
    </location>
</feature>
<evidence type="ECO:0000313" key="12">
    <source>
        <dbReference type="EMBL" id="AGA67617.1"/>
    </source>
</evidence>
<dbReference type="Gene3D" id="6.10.340.10">
    <property type="match status" value="1"/>
</dbReference>
<dbReference type="GO" id="GO:0007165">
    <property type="term" value="P:signal transduction"/>
    <property type="evidence" value="ECO:0007669"/>
    <property type="project" value="UniProtKB-KW"/>
</dbReference>
<dbReference type="CDD" id="cd11386">
    <property type="entry name" value="MCP_signal"/>
    <property type="match status" value="1"/>
</dbReference>
<feature type="domain" description="Methyl-accepting transducer" evidence="10">
    <location>
        <begin position="322"/>
        <end position="593"/>
    </location>
</feature>
<protein>
    <submittedName>
        <fullName evidence="12">Methyl-accepting chemotaxis protein</fullName>
    </submittedName>
</protein>